<dbReference type="EMBL" id="QXUI01000011">
    <property type="protein sequence ID" value="RIM90978.1"/>
    <property type="molecule type" value="Genomic_DNA"/>
</dbReference>
<keyword evidence="1" id="KW-0812">Transmembrane</keyword>
<protein>
    <submittedName>
        <fullName evidence="2">Uncharacterized protein</fullName>
    </submittedName>
</protein>
<dbReference type="AlphaFoldDB" id="A0AAQ0RWJ0"/>
<keyword evidence="1" id="KW-0472">Membrane</keyword>
<evidence type="ECO:0000256" key="1">
    <source>
        <dbReference type="SAM" id="Phobius"/>
    </source>
</evidence>
<feature type="transmembrane region" description="Helical" evidence="1">
    <location>
        <begin position="45"/>
        <end position="65"/>
    </location>
</feature>
<accession>A0AAQ0RWJ0</accession>
<keyword evidence="1" id="KW-1133">Transmembrane helix</keyword>
<sequence length="82" mass="9623">MNRHVRNSFLKKVNLKIFISKICLLLFFLLLVSLGTNMMDSKLGYNIISVFIIVGSIIFVFNTMSKEIRLYNQIKEEYKKSN</sequence>
<dbReference type="Proteomes" id="UP000285579">
    <property type="component" value="Unassembled WGS sequence"/>
</dbReference>
<comment type="caution">
    <text evidence="2">The sequence shown here is derived from an EMBL/GenBank/DDBJ whole genome shotgun (WGS) entry which is preliminary data.</text>
</comment>
<name>A0AAQ0RWJ0_STAXY</name>
<evidence type="ECO:0000313" key="2">
    <source>
        <dbReference type="EMBL" id="RIM90978.1"/>
    </source>
</evidence>
<proteinExistence type="predicted"/>
<gene>
    <name evidence="2" type="ORF">BU104_12665</name>
</gene>
<evidence type="ECO:0000313" key="3">
    <source>
        <dbReference type="Proteomes" id="UP000285579"/>
    </source>
</evidence>
<reference evidence="2 3" key="1">
    <citation type="journal article" date="2016" name="Front. Microbiol.">
        <title>Comprehensive Phylogenetic Analysis of Bovine Non-aureus Staphylococci Species Based on Whole-Genome Sequencing.</title>
        <authorList>
            <person name="Naushad S."/>
            <person name="Barkema H.W."/>
            <person name="Luby C."/>
            <person name="Condas L.A."/>
            <person name="Nobrega D.B."/>
            <person name="Carson D.A."/>
            <person name="De Buck J."/>
        </authorList>
    </citation>
    <scope>NUCLEOTIDE SEQUENCE [LARGE SCALE GENOMIC DNA]</scope>
    <source>
        <strain evidence="2 3">SNUC 1349</strain>
    </source>
</reference>
<organism evidence="2 3">
    <name type="scientific">Staphylococcus xylosus</name>
    <dbReference type="NCBI Taxonomy" id="1288"/>
    <lineage>
        <taxon>Bacteria</taxon>
        <taxon>Bacillati</taxon>
        <taxon>Bacillota</taxon>
        <taxon>Bacilli</taxon>
        <taxon>Bacillales</taxon>
        <taxon>Staphylococcaceae</taxon>
        <taxon>Staphylococcus</taxon>
    </lineage>
</organism>